<evidence type="ECO:0000313" key="5">
    <source>
        <dbReference type="Proteomes" id="UP000050430"/>
    </source>
</evidence>
<dbReference type="Pfam" id="PF16158">
    <property type="entry name" value="N_BRCA1_IG"/>
    <property type="match status" value="1"/>
</dbReference>
<dbReference type="InterPro" id="IPR032350">
    <property type="entry name" value="Nbr1_FW"/>
</dbReference>
<name>A0A0P6X1Z3_9CHLR</name>
<keyword evidence="5" id="KW-1185">Reference proteome</keyword>
<reference evidence="4 5" key="1">
    <citation type="submission" date="2015-07" db="EMBL/GenBank/DDBJ databases">
        <title>Genome sequence of Leptolinea tardivitalis DSM 16556.</title>
        <authorList>
            <person name="Hemp J."/>
            <person name="Ward L.M."/>
            <person name="Pace L.A."/>
            <person name="Fischer W.W."/>
        </authorList>
    </citation>
    <scope>NUCLEOTIDE SEQUENCE [LARGE SCALE GENOMIC DNA]</scope>
    <source>
        <strain evidence="4 5">YMTK-2</strain>
    </source>
</reference>
<evidence type="ECO:0000256" key="1">
    <source>
        <dbReference type="SAM" id="MobiDB-lite"/>
    </source>
</evidence>
<evidence type="ECO:0000313" key="4">
    <source>
        <dbReference type="EMBL" id="KPL73467.1"/>
    </source>
</evidence>
<dbReference type="STRING" id="229920.ADM99_04560"/>
<feature type="region of interest" description="Disordered" evidence="1">
    <location>
        <begin position="89"/>
        <end position="114"/>
    </location>
</feature>
<dbReference type="Proteomes" id="UP000050430">
    <property type="component" value="Unassembled WGS sequence"/>
</dbReference>
<sequence length="251" mass="26091">MIHKTRTLAGLILLCLLLAACGKAESKESQEATKAAQAQSVLLTAQSNVNAILTQTAAAKKPTTAPLKPTNTQAAAAVIPTLAAPTQKPAVVNNNTGTDSAAMASETVPDGTTYTPGKTFTKTWRIMNTGTATWSTDYKLVFVEGDQMGASGTEYRMPIPVDPGKIIDLSVSFKAPDAVGTYQGYWAIKNPSGKTFGFGSNSKFWVKIVVSAATPTVTATIPAATATTVAPTVAPTAAPEVTQQTTQETPK</sequence>
<organism evidence="4 5">
    <name type="scientific">Leptolinea tardivitalis</name>
    <dbReference type="NCBI Taxonomy" id="229920"/>
    <lineage>
        <taxon>Bacteria</taxon>
        <taxon>Bacillati</taxon>
        <taxon>Chloroflexota</taxon>
        <taxon>Anaerolineae</taxon>
        <taxon>Anaerolineales</taxon>
        <taxon>Anaerolineaceae</taxon>
        <taxon>Leptolinea</taxon>
    </lineage>
</organism>
<dbReference type="AlphaFoldDB" id="A0A0P6X1Z3"/>
<evidence type="ECO:0000256" key="2">
    <source>
        <dbReference type="SAM" id="SignalP"/>
    </source>
</evidence>
<dbReference type="RefSeq" id="WP_062421929.1">
    <property type="nucleotide sequence ID" value="NZ_BBYA01000009.1"/>
</dbReference>
<dbReference type="InterPro" id="IPR013783">
    <property type="entry name" value="Ig-like_fold"/>
</dbReference>
<keyword evidence="2" id="KW-0732">Signal</keyword>
<feature type="chain" id="PRO_5006132777" description="Nbr1 FW domain-containing protein" evidence="2">
    <location>
        <begin position="27"/>
        <end position="251"/>
    </location>
</feature>
<dbReference type="PANTHER" id="PTHR20930">
    <property type="entry name" value="OVARIAN CARCINOMA ANTIGEN CA125-RELATED"/>
    <property type="match status" value="1"/>
</dbReference>
<comment type="caution">
    <text evidence="4">The sequence shown here is derived from an EMBL/GenBank/DDBJ whole genome shotgun (WGS) entry which is preliminary data.</text>
</comment>
<feature type="domain" description="Nbr1 FW" evidence="3">
    <location>
        <begin position="107"/>
        <end position="210"/>
    </location>
</feature>
<proteinExistence type="predicted"/>
<dbReference type="Gene3D" id="2.60.40.10">
    <property type="entry name" value="Immunoglobulins"/>
    <property type="match status" value="1"/>
</dbReference>
<protein>
    <recommendedName>
        <fullName evidence="3">Nbr1 FW domain-containing protein</fullName>
    </recommendedName>
</protein>
<dbReference type="OrthoDB" id="166850at2"/>
<gene>
    <name evidence="4" type="ORF">ADM99_04560</name>
</gene>
<feature type="signal peptide" evidence="2">
    <location>
        <begin position="1"/>
        <end position="26"/>
    </location>
</feature>
<evidence type="ECO:0000259" key="3">
    <source>
        <dbReference type="Pfam" id="PF16158"/>
    </source>
</evidence>
<dbReference type="PROSITE" id="PS51257">
    <property type="entry name" value="PROKAR_LIPOPROTEIN"/>
    <property type="match status" value="1"/>
</dbReference>
<dbReference type="PANTHER" id="PTHR20930:SF0">
    <property type="entry name" value="PROTEIN ILRUN"/>
    <property type="match status" value="1"/>
</dbReference>
<dbReference type="CDD" id="cd14947">
    <property type="entry name" value="NBR1_like"/>
    <property type="match status" value="1"/>
</dbReference>
<dbReference type="EMBL" id="LGCK01000006">
    <property type="protein sequence ID" value="KPL73467.1"/>
    <property type="molecule type" value="Genomic_DNA"/>
</dbReference>
<accession>A0A0P6X1Z3</accession>